<evidence type="ECO:0000256" key="6">
    <source>
        <dbReference type="ARBA" id="ARBA00023237"/>
    </source>
</evidence>
<dbReference type="Gene3D" id="2.40.170.20">
    <property type="entry name" value="TonB-dependent receptor, beta-barrel domain"/>
    <property type="match status" value="2"/>
</dbReference>
<evidence type="ECO:0000313" key="10">
    <source>
        <dbReference type="EMBL" id="MCY1006659.1"/>
    </source>
</evidence>
<comment type="subcellular location">
    <subcellularLocation>
        <location evidence="1">Cell outer membrane</location>
        <topology evidence="1">Multi-pass membrane protein</topology>
    </subcellularLocation>
</comment>
<sequence>MPIRVRHRPRCAALATAVLVGAPVLAFAAPQTARALENAGLNGAVKDKQTGEPLAGVLVIAQCNCLQGTRQTQTNADGIYAFRDLPPGIYTVQVLYRENDLNRIVELIPGAKVRIDFQLAPDQRWVETIVVDAAPIRTDGASVTKVDVERMRKIPIGGTSRDYTAVVDIAPLAGKDAGGIRIASATSAESKYVVDSQNSTSPAFGTVGASIVQEFVDEVEVVEGVFDAENGGASGGLVRARRIGGTNKLRGVALFRFTPRIAQPRFIDATDESLRVAEIYNYEMQGVVTLSGPIVRDKLFFAVGVAPSGSNNSLVQSFFRRRDKDLSGGYETCPYANGVNDCAANGNYIDTVKFAEQKFRTGRFDLGWTASLDWQISPRHRLRLSGGGGPNFRRRSFRQPPGSEPNAFGTNPNATLGGASRVASGVVNDSFGVDYGNGTGVGLEYEGRALNDKLEIDGYLYYTRLRSQQAWKLDHERMRQIPLTQERDTQGRNLYDLLDRDDAVRLVQGVGDACNDSNLPGLTCPTRVWLSGGIGSHSSTQQDRIGGGLALTHFFSGKRAGAHQFKYGLEIDGSQIRQRSAYSGGNDPDFYANCPQGQVGGGEYCYDPASGEYNINNVNRVNNNRVILVQSDNPDQRQTLGFGRVRYEQDDLRAIATPVGAGVRVPAYASSLSSQNYALFVQDKWSILSNLYVSGGVRWEIQELRDVFGRRGLLIADNVAPRASLVYDWTDEGKSRLYVSYGWFYAQIPAILGNRIFGGLVNVTRSYRNSDCEAPVTIGGVTHDRLEGGAPTEYCTDGNTNTSGLTFGAVVPDLKGMYVQRFNAGYEHEVVEDLLVGVRWQHDGLGRAIEDVSPNGGLNFLLANPGESVSRADIARQEERCAELQATADATAEDDPQRQSVIRELSRCQFLASSFNSIGGLFSRPIRNYDAWVFQITKRFAKNWVFQGSYVYSRLIGNYDGFVDRNTGAINIGASTTYDIPELVRNSYGPLWDNRPHQLKLDGYYTFDLRRGGRLTLGLNLRYQSGSPISVYADNNRYQGQSLVYVLPREAGGRLEPNYFANLGVSYAYPLPGELELEVSARLVNLTNSKAVLRVDETYSFAQSRAIAGGDFDDLKHAKVQTANAPTAFFQRTVLPAQGNFGVQTQFQQPIGAQFEVRLRF</sequence>
<dbReference type="SUPFAM" id="SSF56935">
    <property type="entry name" value="Porins"/>
    <property type="match status" value="1"/>
</dbReference>
<dbReference type="InterPro" id="IPR036942">
    <property type="entry name" value="Beta-barrel_TonB_sf"/>
</dbReference>
<keyword evidence="8" id="KW-0732">Signal</keyword>
<dbReference type="GO" id="GO:0009279">
    <property type="term" value="C:cell outer membrane"/>
    <property type="evidence" value="ECO:0007669"/>
    <property type="project" value="UniProtKB-SubCell"/>
</dbReference>
<proteinExistence type="predicted"/>
<keyword evidence="5" id="KW-0472">Membrane</keyword>
<evidence type="ECO:0000313" key="11">
    <source>
        <dbReference type="Proteomes" id="UP001150924"/>
    </source>
</evidence>
<dbReference type="InterPro" id="IPR008969">
    <property type="entry name" value="CarboxyPept-like_regulatory"/>
</dbReference>
<dbReference type="EMBL" id="JAPNKE010000002">
    <property type="protein sequence ID" value="MCY1006659.1"/>
    <property type="molecule type" value="Genomic_DNA"/>
</dbReference>
<gene>
    <name evidence="10" type="ORF">OV079_14080</name>
</gene>
<dbReference type="AlphaFoldDB" id="A0A9X3IXL8"/>
<evidence type="ECO:0000256" key="7">
    <source>
        <dbReference type="SAM" id="MobiDB-lite"/>
    </source>
</evidence>
<reference evidence="10" key="1">
    <citation type="submission" date="2022-11" db="EMBL/GenBank/DDBJ databases">
        <title>Minimal conservation of predation-associated metabolite biosynthetic gene clusters underscores biosynthetic potential of Myxococcota including descriptions for ten novel species: Archangium lansinium sp. nov., Myxococcus landrumus sp. nov., Nannocystis bai.</title>
        <authorList>
            <person name="Ahearne A."/>
            <person name="Stevens C."/>
            <person name="Phillips K."/>
        </authorList>
    </citation>
    <scope>NUCLEOTIDE SEQUENCE</scope>
    <source>
        <strain evidence="10">Na p29</strain>
    </source>
</reference>
<feature type="signal peptide" evidence="8">
    <location>
        <begin position="1"/>
        <end position="28"/>
    </location>
</feature>
<dbReference type="GO" id="GO:0015344">
    <property type="term" value="F:siderophore uptake transmembrane transporter activity"/>
    <property type="evidence" value="ECO:0007669"/>
    <property type="project" value="TreeGrafter"/>
</dbReference>
<organism evidence="10 11">
    <name type="scientific">Nannocystis pusilla</name>
    <dbReference type="NCBI Taxonomy" id="889268"/>
    <lineage>
        <taxon>Bacteria</taxon>
        <taxon>Pseudomonadati</taxon>
        <taxon>Myxococcota</taxon>
        <taxon>Polyangia</taxon>
        <taxon>Nannocystales</taxon>
        <taxon>Nannocystaceae</taxon>
        <taxon>Nannocystis</taxon>
    </lineage>
</organism>
<evidence type="ECO:0000256" key="8">
    <source>
        <dbReference type="SAM" id="SignalP"/>
    </source>
</evidence>
<dbReference type="GO" id="GO:0044718">
    <property type="term" value="P:siderophore transmembrane transport"/>
    <property type="evidence" value="ECO:0007669"/>
    <property type="project" value="TreeGrafter"/>
</dbReference>
<keyword evidence="6" id="KW-0998">Cell outer membrane</keyword>
<dbReference type="InterPro" id="IPR057601">
    <property type="entry name" value="Oar-like_b-barrel"/>
</dbReference>
<dbReference type="PANTHER" id="PTHR30069:SF46">
    <property type="entry name" value="OAR PROTEIN"/>
    <property type="match status" value="1"/>
</dbReference>
<dbReference type="RefSeq" id="WP_267768948.1">
    <property type="nucleotide sequence ID" value="NZ_JAPNKE010000002.1"/>
</dbReference>
<dbReference type="InterPro" id="IPR039426">
    <property type="entry name" value="TonB-dep_rcpt-like"/>
</dbReference>
<name>A0A9X3IXL8_9BACT</name>
<evidence type="ECO:0000259" key="9">
    <source>
        <dbReference type="Pfam" id="PF25183"/>
    </source>
</evidence>
<keyword evidence="4" id="KW-0812">Transmembrane</keyword>
<evidence type="ECO:0000256" key="3">
    <source>
        <dbReference type="ARBA" id="ARBA00022452"/>
    </source>
</evidence>
<dbReference type="Proteomes" id="UP001150924">
    <property type="component" value="Unassembled WGS sequence"/>
</dbReference>
<feature type="domain" description="TonB-dependent transporter Oar-like beta-barrel" evidence="9">
    <location>
        <begin position="717"/>
        <end position="1038"/>
    </location>
</feature>
<evidence type="ECO:0000256" key="1">
    <source>
        <dbReference type="ARBA" id="ARBA00004571"/>
    </source>
</evidence>
<protein>
    <submittedName>
        <fullName evidence="10">TonB-dependent receptor</fullName>
    </submittedName>
</protein>
<comment type="caution">
    <text evidence="10">The sequence shown here is derived from an EMBL/GenBank/DDBJ whole genome shotgun (WGS) entry which is preliminary data.</text>
</comment>
<evidence type="ECO:0000256" key="4">
    <source>
        <dbReference type="ARBA" id="ARBA00022692"/>
    </source>
</evidence>
<evidence type="ECO:0000256" key="2">
    <source>
        <dbReference type="ARBA" id="ARBA00022448"/>
    </source>
</evidence>
<keyword evidence="11" id="KW-1185">Reference proteome</keyword>
<feature type="region of interest" description="Disordered" evidence="7">
    <location>
        <begin position="385"/>
        <end position="411"/>
    </location>
</feature>
<dbReference type="PANTHER" id="PTHR30069">
    <property type="entry name" value="TONB-DEPENDENT OUTER MEMBRANE RECEPTOR"/>
    <property type="match status" value="1"/>
</dbReference>
<keyword evidence="2" id="KW-0813">Transport</keyword>
<dbReference type="Pfam" id="PF25183">
    <property type="entry name" value="OMP_b-brl_4"/>
    <property type="match status" value="1"/>
</dbReference>
<accession>A0A9X3IXL8</accession>
<dbReference type="Pfam" id="PF13620">
    <property type="entry name" value="CarboxypepD_reg"/>
    <property type="match status" value="1"/>
</dbReference>
<dbReference type="SUPFAM" id="SSF49464">
    <property type="entry name" value="Carboxypeptidase regulatory domain-like"/>
    <property type="match status" value="1"/>
</dbReference>
<dbReference type="Gene3D" id="2.60.40.1120">
    <property type="entry name" value="Carboxypeptidase-like, regulatory domain"/>
    <property type="match status" value="1"/>
</dbReference>
<evidence type="ECO:0000256" key="5">
    <source>
        <dbReference type="ARBA" id="ARBA00023136"/>
    </source>
</evidence>
<feature type="chain" id="PRO_5040810374" evidence="8">
    <location>
        <begin position="29"/>
        <end position="1161"/>
    </location>
</feature>
<keyword evidence="10" id="KW-0675">Receptor</keyword>
<keyword evidence="3" id="KW-1134">Transmembrane beta strand</keyword>